<dbReference type="AlphaFoldDB" id="A0A0X3X1L5"/>
<feature type="compositionally biased region" description="Low complexity" evidence="1">
    <location>
        <begin position="29"/>
        <end position="48"/>
    </location>
</feature>
<feature type="signal peptide" evidence="2">
    <location>
        <begin position="1"/>
        <end position="29"/>
    </location>
</feature>
<dbReference type="InterPro" id="IPR012338">
    <property type="entry name" value="Beta-lactam/transpept-like"/>
</dbReference>
<organism evidence="4 5">
    <name type="scientific">Streptomyces violaceusniger</name>
    <dbReference type="NCBI Taxonomy" id="68280"/>
    <lineage>
        <taxon>Bacteria</taxon>
        <taxon>Bacillati</taxon>
        <taxon>Actinomycetota</taxon>
        <taxon>Actinomycetes</taxon>
        <taxon>Kitasatosporales</taxon>
        <taxon>Streptomycetaceae</taxon>
        <taxon>Streptomyces</taxon>
        <taxon>Streptomyces violaceusniger group</taxon>
    </lineage>
</organism>
<comment type="caution">
    <text evidence="4">The sequence shown here is derived from an EMBL/GenBank/DDBJ whole genome shotgun (WGS) entry which is preliminary data.</text>
</comment>
<dbReference type="InterPro" id="IPR050491">
    <property type="entry name" value="AmpC-like"/>
</dbReference>
<gene>
    <name evidence="4" type="ORF">ADL28_11850</name>
</gene>
<dbReference type="Pfam" id="PF00144">
    <property type="entry name" value="Beta-lactamase"/>
    <property type="match status" value="1"/>
</dbReference>
<reference evidence="5" key="1">
    <citation type="submission" date="2015-10" db="EMBL/GenBank/DDBJ databases">
        <authorList>
            <person name="Ju K.-S."/>
            <person name="Doroghazi J.R."/>
            <person name="Metcalf W.W."/>
        </authorList>
    </citation>
    <scope>NUCLEOTIDE SEQUENCE [LARGE SCALE GENOMIC DNA]</scope>
    <source>
        <strain evidence="5">NRRL F-8817</strain>
    </source>
</reference>
<evidence type="ECO:0000313" key="5">
    <source>
        <dbReference type="Proteomes" id="UP000053413"/>
    </source>
</evidence>
<dbReference type="PANTHER" id="PTHR46825">
    <property type="entry name" value="D-ALANYL-D-ALANINE-CARBOXYPEPTIDASE/ENDOPEPTIDASE AMPH"/>
    <property type="match status" value="1"/>
</dbReference>
<dbReference type="OrthoDB" id="5177574at2"/>
<name>A0A0X3X1L5_STRVO</name>
<dbReference type="Gene3D" id="3.40.710.10">
    <property type="entry name" value="DD-peptidase/beta-lactamase superfamily"/>
    <property type="match status" value="1"/>
</dbReference>
<evidence type="ECO:0000256" key="2">
    <source>
        <dbReference type="SAM" id="SignalP"/>
    </source>
</evidence>
<dbReference type="GeneID" id="97432654"/>
<dbReference type="RefSeq" id="WP_059143702.1">
    <property type="nucleotide sequence ID" value="NZ_LLZJ01000122.1"/>
</dbReference>
<dbReference type="Proteomes" id="UP000053413">
    <property type="component" value="Unassembled WGS sequence"/>
</dbReference>
<feature type="domain" description="Beta-lactamase-related" evidence="3">
    <location>
        <begin position="70"/>
        <end position="369"/>
    </location>
</feature>
<evidence type="ECO:0000259" key="3">
    <source>
        <dbReference type="Pfam" id="PF00144"/>
    </source>
</evidence>
<keyword evidence="2" id="KW-0732">Signal</keyword>
<dbReference type="InterPro" id="IPR006311">
    <property type="entry name" value="TAT_signal"/>
</dbReference>
<dbReference type="SUPFAM" id="SSF56601">
    <property type="entry name" value="beta-lactamase/transpeptidase-like"/>
    <property type="match status" value="1"/>
</dbReference>
<proteinExistence type="predicted"/>
<sequence>MTSLTRRTFMGGCAAGALLAVAGSTEARAATGTTGSTTAPTTASTTASDEPALRAAISDLSHPPATSAQLRVDRRGDHWYGTAGAADLVSGRAVRPDDRFRAGSITKAFVATVILQLWAERRVELNAPIGRYLPDLLPSAFSRRITVAQLLNHTSGLPDHRGLPDDSTPEGVVRHRWDRWTPREWVETVTHDPLKFDPGATQEYRGINYVLLALIIERLTGRPYGQAIESRVLRPLGLARTLLPGQDPRLHGPHVHGYLRMTDGSLRDITVYNQSSAWGEGELVSTLDDLSRFQRALFSGALLPPHALDKLFTLPPDSVRMLDGTPARYSLGLQKATVNGVTFWGKTGEGYGYRTRMFATRDQTLRFVLSYAPTPLTTQEEMTNRVVAVLTA</sequence>
<dbReference type="PROSITE" id="PS51318">
    <property type="entry name" value="TAT"/>
    <property type="match status" value="1"/>
</dbReference>
<evidence type="ECO:0000313" key="4">
    <source>
        <dbReference type="EMBL" id="KUL62961.1"/>
    </source>
</evidence>
<feature type="chain" id="PRO_5007057494" evidence="2">
    <location>
        <begin position="30"/>
        <end position="392"/>
    </location>
</feature>
<accession>A0A0X3X1L5</accession>
<dbReference type="EMBL" id="LLZJ01000122">
    <property type="protein sequence ID" value="KUL62961.1"/>
    <property type="molecule type" value="Genomic_DNA"/>
</dbReference>
<feature type="region of interest" description="Disordered" evidence="1">
    <location>
        <begin position="29"/>
        <end position="49"/>
    </location>
</feature>
<evidence type="ECO:0000256" key="1">
    <source>
        <dbReference type="SAM" id="MobiDB-lite"/>
    </source>
</evidence>
<protein>
    <submittedName>
        <fullName evidence="4">Peptidase</fullName>
    </submittedName>
</protein>
<dbReference type="PANTHER" id="PTHR46825:SF7">
    <property type="entry name" value="D-ALANYL-D-ALANINE CARBOXYPEPTIDASE"/>
    <property type="match status" value="1"/>
</dbReference>
<dbReference type="InterPro" id="IPR001466">
    <property type="entry name" value="Beta-lactam-related"/>
</dbReference>